<dbReference type="GO" id="GO:0008270">
    <property type="term" value="F:zinc ion binding"/>
    <property type="evidence" value="ECO:0007669"/>
    <property type="project" value="UniProtKB-KW"/>
</dbReference>
<comment type="caution">
    <text evidence="7">The sequence shown here is derived from an EMBL/GenBank/DDBJ whole genome shotgun (WGS) entry which is preliminary data.</text>
</comment>
<dbReference type="Proteomes" id="UP000326759">
    <property type="component" value="Unassembled WGS sequence"/>
</dbReference>
<dbReference type="PANTHER" id="PTHR24379:SF121">
    <property type="entry name" value="C2H2-TYPE DOMAIN-CONTAINING PROTEIN"/>
    <property type="match status" value="1"/>
</dbReference>
<organism evidence="7 8">
    <name type="scientific">Armadillidium nasatum</name>
    <dbReference type="NCBI Taxonomy" id="96803"/>
    <lineage>
        <taxon>Eukaryota</taxon>
        <taxon>Metazoa</taxon>
        <taxon>Ecdysozoa</taxon>
        <taxon>Arthropoda</taxon>
        <taxon>Crustacea</taxon>
        <taxon>Multicrustacea</taxon>
        <taxon>Malacostraca</taxon>
        <taxon>Eumalacostraca</taxon>
        <taxon>Peracarida</taxon>
        <taxon>Isopoda</taxon>
        <taxon>Oniscidea</taxon>
        <taxon>Crinocheta</taxon>
        <taxon>Armadillidiidae</taxon>
        <taxon>Armadillidium</taxon>
    </lineage>
</organism>
<keyword evidence="3 5" id="KW-0863">Zinc-finger</keyword>
<feature type="domain" description="C2H2-type" evidence="6">
    <location>
        <begin position="297"/>
        <end position="320"/>
    </location>
</feature>
<dbReference type="PROSITE" id="PS50157">
    <property type="entry name" value="ZINC_FINGER_C2H2_2"/>
    <property type="match status" value="6"/>
</dbReference>
<proteinExistence type="predicted"/>
<evidence type="ECO:0000256" key="2">
    <source>
        <dbReference type="ARBA" id="ARBA00022737"/>
    </source>
</evidence>
<evidence type="ECO:0000313" key="7">
    <source>
        <dbReference type="EMBL" id="KAB7493748.1"/>
    </source>
</evidence>
<dbReference type="GO" id="GO:0000977">
    <property type="term" value="F:RNA polymerase II transcription regulatory region sequence-specific DNA binding"/>
    <property type="evidence" value="ECO:0007669"/>
    <property type="project" value="TreeGrafter"/>
</dbReference>
<feature type="domain" description="C2H2-type" evidence="6">
    <location>
        <begin position="88"/>
        <end position="115"/>
    </location>
</feature>
<dbReference type="SUPFAM" id="SSF57667">
    <property type="entry name" value="beta-beta-alpha zinc fingers"/>
    <property type="match status" value="4"/>
</dbReference>
<feature type="domain" description="C2H2-type" evidence="6">
    <location>
        <begin position="260"/>
        <end position="288"/>
    </location>
</feature>
<sequence>MEHYKTHYFKGEKPCPTCNRSFKTVGYYREHVERCQSNWTCEECGFKCENPEIYRKHKKLEHSDGSSVCRCQHCNKSFYPKAHIKTQHVCSYCSLSFDSLSELNIHTREHKRQHMICEECGAVYLSRQTLDNHIAVYHNVITQDPFICAVCSEMFQKQIDLKLHLQKHSIETVFVCQVNRCHKIFKKEQILRAHMARRHSYLEYFCHFCDSKFLLDSDLHKHIETHKELVTFSCNSCKFIGTSKTELNAHKTKYHEEKAYECGLCDVQFSDKDEVVSHLTVSHGQENPLESVLARRWKCSVCEKSFLLQNTLVKHLQQHAIHGVTASGILTKVPLIEQHQPLFSHETNNTISLNWEDLLPLLKVELVDQGTTDDDKEKSTKLETDSWQCLSCFFIANSEEAIKNHINISYECLKKLEGILTSNINSIPFETRIVDEVNEESLHDDTAADPQFILIGNIGNNFPNDSSITPKDSVILMDNNFQFVLNADLSEFLNSPISDSTSLPMLEIQEEKVNEAENNEIIQQALPLEINSDILSEAGVLIQTDDGRLVIQEIGEGGAAAGMVQYQLVKEKTDDQGTTESTYEILEPSNLTGGQIATTEDYQYI</sequence>
<evidence type="ECO:0000256" key="3">
    <source>
        <dbReference type="ARBA" id="ARBA00022771"/>
    </source>
</evidence>
<protein>
    <submittedName>
        <fullName evidence="7">Zinc finger protein</fullName>
    </submittedName>
</protein>
<dbReference type="PROSITE" id="PS00028">
    <property type="entry name" value="ZINC_FINGER_C2H2_1"/>
    <property type="match status" value="8"/>
</dbReference>
<keyword evidence="8" id="KW-1185">Reference proteome</keyword>
<dbReference type="GO" id="GO:0005634">
    <property type="term" value="C:nucleus"/>
    <property type="evidence" value="ECO:0007669"/>
    <property type="project" value="TreeGrafter"/>
</dbReference>
<feature type="domain" description="C2H2-type" evidence="6">
    <location>
        <begin position="146"/>
        <end position="173"/>
    </location>
</feature>
<evidence type="ECO:0000256" key="5">
    <source>
        <dbReference type="PROSITE-ProRule" id="PRU00042"/>
    </source>
</evidence>
<dbReference type="PANTHER" id="PTHR24379">
    <property type="entry name" value="KRAB AND ZINC FINGER DOMAIN-CONTAINING"/>
    <property type="match status" value="1"/>
</dbReference>
<accession>A0A5N5SJ63</accession>
<dbReference type="Pfam" id="PF13912">
    <property type="entry name" value="zf-C2H2_6"/>
    <property type="match status" value="1"/>
</dbReference>
<reference evidence="7 8" key="1">
    <citation type="journal article" date="2019" name="PLoS Biol.">
        <title>Sex chromosomes control vertical transmission of feminizing Wolbachia symbionts in an isopod.</title>
        <authorList>
            <person name="Becking T."/>
            <person name="Chebbi M.A."/>
            <person name="Giraud I."/>
            <person name="Moumen B."/>
            <person name="Laverre T."/>
            <person name="Caubet Y."/>
            <person name="Peccoud J."/>
            <person name="Gilbert C."/>
            <person name="Cordaux R."/>
        </authorList>
    </citation>
    <scope>NUCLEOTIDE SEQUENCE [LARGE SCALE GENOMIC DNA]</scope>
    <source>
        <strain evidence="7">ANa2</strain>
        <tissue evidence="7">Whole body excluding digestive tract and cuticle</tissue>
    </source>
</reference>
<keyword evidence="2" id="KW-0677">Repeat</keyword>
<dbReference type="InterPro" id="IPR036236">
    <property type="entry name" value="Znf_C2H2_sf"/>
</dbReference>
<feature type="domain" description="C2H2-type" evidence="6">
    <location>
        <begin position="204"/>
        <end position="226"/>
    </location>
</feature>
<keyword evidence="1" id="KW-0479">Metal-binding</keyword>
<name>A0A5N5SJ63_9CRUS</name>
<dbReference type="OrthoDB" id="3565419at2759"/>
<dbReference type="EMBL" id="SEYY01024987">
    <property type="protein sequence ID" value="KAB7493748.1"/>
    <property type="molecule type" value="Genomic_DNA"/>
</dbReference>
<keyword evidence="4" id="KW-0862">Zinc</keyword>
<evidence type="ECO:0000313" key="8">
    <source>
        <dbReference type="Proteomes" id="UP000326759"/>
    </source>
</evidence>
<feature type="domain" description="C2H2-type" evidence="6">
    <location>
        <begin position="174"/>
        <end position="200"/>
    </location>
</feature>
<dbReference type="GO" id="GO:0000981">
    <property type="term" value="F:DNA-binding transcription factor activity, RNA polymerase II-specific"/>
    <property type="evidence" value="ECO:0007669"/>
    <property type="project" value="TreeGrafter"/>
</dbReference>
<dbReference type="InterPro" id="IPR013087">
    <property type="entry name" value="Znf_C2H2_type"/>
</dbReference>
<dbReference type="AlphaFoldDB" id="A0A5N5SJ63"/>
<evidence type="ECO:0000256" key="1">
    <source>
        <dbReference type="ARBA" id="ARBA00022723"/>
    </source>
</evidence>
<evidence type="ECO:0000259" key="6">
    <source>
        <dbReference type="PROSITE" id="PS50157"/>
    </source>
</evidence>
<evidence type="ECO:0000256" key="4">
    <source>
        <dbReference type="ARBA" id="ARBA00022833"/>
    </source>
</evidence>
<dbReference type="SMART" id="SM00355">
    <property type="entry name" value="ZnF_C2H2"/>
    <property type="match status" value="10"/>
</dbReference>
<gene>
    <name evidence="7" type="ORF">Anas_10792</name>
</gene>
<dbReference type="Gene3D" id="3.30.160.60">
    <property type="entry name" value="Classic Zinc Finger"/>
    <property type="match status" value="4"/>
</dbReference>